<keyword evidence="2" id="KW-1185">Reference proteome</keyword>
<dbReference type="SUPFAM" id="SSF53254">
    <property type="entry name" value="Phosphoglycerate mutase-like"/>
    <property type="match status" value="1"/>
</dbReference>
<dbReference type="InterPro" id="IPR013078">
    <property type="entry name" value="His_Pase_superF_clade-1"/>
</dbReference>
<dbReference type="CDD" id="cd07067">
    <property type="entry name" value="HP_PGM_like"/>
    <property type="match status" value="1"/>
</dbReference>
<organism evidence="1 2">
    <name type="scientific">Croceivirga thetidis</name>
    <dbReference type="NCBI Taxonomy" id="2721623"/>
    <lineage>
        <taxon>Bacteria</taxon>
        <taxon>Pseudomonadati</taxon>
        <taxon>Bacteroidota</taxon>
        <taxon>Flavobacteriia</taxon>
        <taxon>Flavobacteriales</taxon>
        <taxon>Flavobacteriaceae</taxon>
        <taxon>Croceivirga</taxon>
    </lineage>
</organism>
<gene>
    <name evidence="1" type="ORF">HCU67_11345</name>
</gene>
<name>A0ABX1GRH8_9FLAO</name>
<dbReference type="Pfam" id="PF00300">
    <property type="entry name" value="His_Phos_1"/>
    <property type="match status" value="1"/>
</dbReference>
<protein>
    <submittedName>
        <fullName evidence="1">Histidine phosphatase family protein</fullName>
    </submittedName>
</protein>
<proteinExistence type="predicted"/>
<dbReference type="InterPro" id="IPR029033">
    <property type="entry name" value="His_PPase_superfam"/>
</dbReference>
<accession>A0ABX1GRH8</accession>
<evidence type="ECO:0000313" key="1">
    <source>
        <dbReference type="EMBL" id="NKI32540.1"/>
    </source>
</evidence>
<dbReference type="Proteomes" id="UP000718451">
    <property type="component" value="Unassembled WGS sequence"/>
</dbReference>
<evidence type="ECO:0000313" key="2">
    <source>
        <dbReference type="Proteomes" id="UP000718451"/>
    </source>
</evidence>
<dbReference type="RefSeq" id="WP_168552734.1">
    <property type="nucleotide sequence ID" value="NZ_JAAWWL010000002.1"/>
</dbReference>
<sequence>MIKIPVALTKYVLFASLLFWGNWCQNTMQDMENRQEGLATTFYFIRHAEKETANKNDRNPDLTNVGIERSNKWAGIFEFIDLDAIFSTNYKRTRNTAKPIAVSKNLPVERLNYPEIPYDSLLSVYKGKQILFVGHSNTTPEMVNYLLGSDVYAQMDENDYGSLFVVTLIDKKATSTRLNLD</sequence>
<comment type="caution">
    <text evidence="1">The sequence shown here is derived from an EMBL/GenBank/DDBJ whole genome shotgun (WGS) entry which is preliminary data.</text>
</comment>
<reference evidence="1 2" key="1">
    <citation type="submission" date="2020-04" db="EMBL/GenBank/DDBJ databases">
        <authorList>
            <person name="Yoon J."/>
        </authorList>
    </citation>
    <scope>NUCLEOTIDE SEQUENCE [LARGE SCALE GENOMIC DNA]</scope>
    <source>
        <strain evidence="1 2">DJ-13</strain>
    </source>
</reference>
<dbReference type="Gene3D" id="3.40.50.1240">
    <property type="entry name" value="Phosphoglycerate mutase-like"/>
    <property type="match status" value="1"/>
</dbReference>
<dbReference type="EMBL" id="JAAWWL010000002">
    <property type="protein sequence ID" value="NKI32540.1"/>
    <property type="molecule type" value="Genomic_DNA"/>
</dbReference>